<evidence type="ECO:0000313" key="1">
    <source>
        <dbReference type="EMBL" id="MBW0487353.1"/>
    </source>
</evidence>
<organism evidence="1 2">
    <name type="scientific">Austropuccinia psidii MF-1</name>
    <dbReference type="NCBI Taxonomy" id="1389203"/>
    <lineage>
        <taxon>Eukaryota</taxon>
        <taxon>Fungi</taxon>
        <taxon>Dikarya</taxon>
        <taxon>Basidiomycota</taxon>
        <taxon>Pucciniomycotina</taxon>
        <taxon>Pucciniomycetes</taxon>
        <taxon>Pucciniales</taxon>
        <taxon>Sphaerophragmiaceae</taxon>
        <taxon>Austropuccinia</taxon>
    </lineage>
</organism>
<accession>A0A9Q3CNT3</accession>
<reference evidence="1" key="1">
    <citation type="submission" date="2021-03" db="EMBL/GenBank/DDBJ databases">
        <title>Draft genome sequence of rust myrtle Austropuccinia psidii MF-1, a brazilian biotype.</title>
        <authorList>
            <person name="Quecine M.C."/>
            <person name="Pachon D.M.R."/>
            <person name="Bonatelli M.L."/>
            <person name="Correr F.H."/>
            <person name="Franceschini L.M."/>
            <person name="Leite T.F."/>
            <person name="Margarido G.R.A."/>
            <person name="Almeida C.A."/>
            <person name="Ferrarezi J.A."/>
            <person name="Labate C.A."/>
        </authorList>
    </citation>
    <scope>NUCLEOTIDE SEQUENCE</scope>
    <source>
        <strain evidence="1">MF-1</strain>
    </source>
</reference>
<protein>
    <submittedName>
        <fullName evidence="1">Uncharacterized protein</fullName>
    </submittedName>
</protein>
<sequence length="74" mass="8236">MLLPESSVPFLFIIPLAPSKSNATKCCILSHSLNLLFQSSSANTCISSYLLFTQTQGVLRLECYILVHRSRQFG</sequence>
<comment type="caution">
    <text evidence="1">The sequence shown here is derived from an EMBL/GenBank/DDBJ whole genome shotgun (WGS) entry which is preliminary data.</text>
</comment>
<dbReference type="Proteomes" id="UP000765509">
    <property type="component" value="Unassembled WGS sequence"/>
</dbReference>
<dbReference type="EMBL" id="AVOT02009089">
    <property type="protein sequence ID" value="MBW0487353.1"/>
    <property type="molecule type" value="Genomic_DNA"/>
</dbReference>
<name>A0A9Q3CNT3_9BASI</name>
<dbReference type="AlphaFoldDB" id="A0A9Q3CNT3"/>
<evidence type="ECO:0000313" key="2">
    <source>
        <dbReference type="Proteomes" id="UP000765509"/>
    </source>
</evidence>
<gene>
    <name evidence="1" type="ORF">O181_027068</name>
</gene>
<keyword evidence="2" id="KW-1185">Reference proteome</keyword>
<proteinExistence type="predicted"/>